<name>A0ABT1DFZ2_9PROT</name>
<organism evidence="2 3">
    <name type="scientific">Siccirubricoccus soli</name>
    <dbReference type="NCBI Taxonomy" id="2899147"/>
    <lineage>
        <taxon>Bacteria</taxon>
        <taxon>Pseudomonadati</taxon>
        <taxon>Pseudomonadota</taxon>
        <taxon>Alphaproteobacteria</taxon>
        <taxon>Acetobacterales</taxon>
        <taxon>Roseomonadaceae</taxon>
        <taxon>Siccirubricoccus</taxon>
    </lineage>
</organism>
<reference evidence="2 3" key="1">
    <citation type="submission" date="2021-12" db="EMBL/GenBank/DDBJ databases">
        <title>Siccirubricoccus leaddurans sp. nov., a high concentration Zn2+ tolerance bacterium.</title>
        <authorList>
            <person name="Cao Y."/>
        </authorList>
    </citation>
    <scope>NUCLEOTIDE SEQUENCE [LARGE SCALE GENOMIC DNA]</scope>
    <source>
        <strain evidence="2 3">KC 17139</strain>
    </source>
</reference>
<feature type="non-terminal residue" evidence="2">
    <location>
        <position position="1"/>
    </location>
</feature>
<protein>
    <submittedName>
        <fullName evidence="2">Tripartite tricarboxylate transporter substrate binding protein</fullName>
    </submittedName>
</protein>
<dbReference type="RefSeq" id="WP_252956542.1">
    <property type="nucleotide sequence ID" value="NZ_JAFIRR010000241.1"/>
</dbReference>
<comment type="caution">
    <text evidence="2">The sequence shown here is derived from an EMBL/GenBank/DDBJ whole genome shotgun (WGS) entry which is preliminary data.</text>
</comment>
<evidence type="ECO:0000256" key="1">
    <source>
        <dbReference type="ARBA" id="ARBA00006987"/>
    </source>
</evidence>
<dbReference type="Proteomes" id="UP001523392">
    <property type="component" value="Unassembled WGS sequence"/>
</dbReference>
<dbReference type="SUPFAM" id="SSF53850">
    <property type="entry name" value="Periplasmic binding protein-like II"/>
    <property type="match status" value="1"/>
</dbReference>
<evidence type="ECO:0000313" key="2">
    <source>
        <dbReference type="EMBL" id="MCO6419865.1"/>
    </source>
</evidence>
<dbReference type="Gene3D" id="3.40.190.150">
    <property type="entry name" value="Bordetella uptake gene, domain 1"/>
    <property type="match status" value="1"/>
</dbReference>
<proteinExistence type="inferred from homology"/>
<dbReference type="InterPro" id="IPR005064">
    <property type="entry name" value="BUG"/>
</dbReference>
<evidence type="ECO:0000313" key="3">
    <source>
        <dbReference type="Proteomes" id="UP001523392"/>
    </source>
</evidence>
<gene>
    <name evidence="2" type="ORF">JYK14_27425</name>
</gene>
<dbReference type="PANTHER" id="PTHR42928:SF5">
    <property type="entry name" value="BLR1237 PROTEIN"/>
    <property type="match status" value="1"/>
</dbReference>
<dbReference type="Pfam" id="PF03401">
    <property type="entry name" value="TctC"/>
    <property type="match status" value="1"/>
</dbReference>
<dbReference type="PIRSF" id="PIRSF017082">
    <property type="entry name" value="YflP"/>
    <property type="match status" value="1"/>
</dbReference>
<sequence length="285" mass="30118">GVDLLTRVLADCMGRQTGHTFVVDNRPGAASAIGTQHVARQPPDGYTLLYGGPNITILQVLNRSFAREIDVRTAFAPVTVAASGPYIFVVNKDVPARTLPEFIAWLQANPGRGNYATTGTGATMHMMSELFKQLAGNPSVTMVPYRGDGLAVQAVASGEVQYAIAVTGSAKPLVDSGMVRPLVVTGPRRMAGLPEVPTISEVGVVTQLDIVAWLGYFAPAGTPPERIAWLQQAIARALYDEGVQGRLADLGFAPVGSEPAALKAVVERDVALWTRVAKEAGLEAE</sequence>
<dbReference type="Gene3D" id="3.40.190.10">
    <property type="entry name" value="Periplasmic binding protein-like II"/>
    <property type="match status" value="1"/>
</dbReference>
<dbReference type="PANTHER" id="PTHR42928">
    <property type="entry name" value="TRICARBOXYLATE-BINDING PROTEIN"/>
    <property type="match status" value="1"/>
</dbReference>
<dbReference type="EMBL" id="JAFIRR010000241">
    <property type="protein sequence ID" value="MCO6419865.1"/>
    <property type="molecule type" value="Genomic_DNA"/>
</dbReference>
<dbReference type="InterPro" id="IPR042100">
    <property type="entry name" value="Bug_dom1"/>
</dbReference>
<keyword evidence="3" id="KW-1185">Reference proteome</keyword>
<comment type="similarity">
    <text evidence="1">Belongs to the UPF0065 (bug) family.</text>
</comment>
<dbReference type="CDD" id="cd07012">
    <property type="entry name" value="PBP2_Bug_TTT"/>
    <property type="match status" value="1"/>
</dbReference>
<accession>A0ABT1DFZ2</accession>